<keyword evidence="2 6" id="KW-0812">Transmembrane</keyword>
<feature type="compositionally biased region" description="Basic and acidic residues" evidence="5">
    <location>
        <begin position="174"/>
        <end position="187"/>
    </location>
</feature>
<evidence type="ECO:0000256" key="6">
    <source>
        <dbReference type="SAM" id="Phobius"/>
    </source>
</evidence>
<keyword evidence="4 6" id="KW-0472">Membrane</keyword>
<evidence type="ECO:0000313" key="8">
    <source>
        <dbReference type="Proteomes" id="UP000719942"/>
    </source>
</evidence>
<dbReference type="Pfam" id="PF05105">
    <property type="entry name" value="Phage_holin_4_1"/>
    <property type="match status" value="1"/>
</dbReference>
<evidence type="ECO:0000313" key="7">
    <source>
        <dbReference type="EMBL" id="MBW7573929.1"/>
    </source>
</evidence>
<accession>A0ABS7DS10</accession>
<dbReference type="PROSITE" id="PS51257">
    <property type="entry name" value="PROKAR_LIPOPROTEIN"/>
    <property type="match status" value="1"/>
</dbReference>
<comment type="caution">
    <text evidence="7">The sequence shown here is derived from an EMBL/GenBank/DDBJ whole genome shotgun (WGS) entry which is preliminary data.</text>
</comment>
<feature type="transmembrane region" description="Helical" evidence="6">
    <location>
        <begin position="91"/>
        <end position="111"/>
    </location>
</feature>
<feature type="transmembrane region" description="Helical" evidence="6">
    <location>
        <begin position="6"/>
        <end position="30"/>
    </location>
</feature>
<evidence type="ECO:0000256" key="2">
    <source>
        <dbReference type="ARBA" id="ARBA00022692"/>
    </source>
</evidence>
<sequence>MDKIKATFIAIFTALSAWLGILAVPVLLLVGCNIIDYGTGLAAAKYRNQKISSYVGFRGIAKKICMWLLVVVGAIIDGLITYGFAQTGRTLPFGYGIACLVAVWLICNEIISILENISDIGVALPPFLMKIVGSLKSQVESKAAQALPIGAGEIIGTVDPAPAEAAQTGADQAAEVKQDTAVSDDNK</sequence>
<feature type="region of interest" description="Disordered" evidence="5">
    <location>
        <begin position="167"/>
        <end position="187"/>
    </location>
</feature>
<keyword evidence="8" id="KW-1185">Reference proteome</keyword>
<evidence type="ECO:0000256" key="5">
    <source>
        <dbReference type="SAM" id="MobiDB-lite"/>
    </source>
</evidence>
<evidence type="ECO:0000256" key="3">
    <source>
        <dbReference type="ARBA" id="ARBA00022989"/>
    </source>
</evidence>
<gene>
    <name evidence="7" type="ORF">J5W02_14030</name>
</gene>
<dbReference type="InterPro" id="IPR006480">
    <property type="entry name" value="Phage_holin_4_1"/>
</dbReference>
<name>A0ABS7DS10_9FIRM</name>
<evidence type="ECO:0000256" key="1">
    <source>
        <dbReference type="ARBA" id="ARBA00004141"/>
    </source>
</evidence>
<proteinExistence type="predicted"/>
<feature type="transmembrane region" description="Helical" evidence="6">
    <location>
        <begin position="64"/>
        <end position="85"/>
    </location>
</feature>
<keyword evidence="3 6" id="KW-1133">Transmembrane helix</keyword>
<organism evidence="7 8">
    <name type="scientific">Caproiciproducens faecalis</name>
    <dbReference type="NCBI Taxonomy" id="2820301"/>
    <lineage>
        <taxon>Bacteria</taxon>
        <taxon>Bacillati</taxon>
        <taxon>Bacillota</taxon>
        <taxon>Clostridia</taxon>
        <taxon>Eubacteriales</taxon>
        <taxon>Acutalibacteraceae</taxon>
        <taxon>Caproiciproducens</taxon>
    </lineage>
</organism>
<evidence type="ECO:0000256" key="4">
    <source>
        <dbReference type="ARBA" id="ARBA00023136"/>
    </source>
</evidence>
<dbReference type="Proteomes" id="UP000719942">
    <property type="component" value="Unassembled WGS sequence"/>
</dbReference>
<protein>
    <submittedName>
        <fullName evidence="7">Phage holin family protein</fullName>
    </submittedName>
</protein>
<dbReference type="RefSeq" id="WP_219966331.1">
    <property type="nucleotide sequence ID" value="NZ_JAGFNZ010000006.1"/>
</dbReference>
<dbReference type="NCBIfam" id="TIGR01593">
    <property type="entry name" value="holin_tox_secr"/>
    <property type="match status" value="1"/>
</dbReference>
<reference evidence="7 8" key="1">
    <citation type="submission" date="2021-03" db="EMBL/GenBank/DDBJ databases">
        <title>Caproiciproducens sp. nov. isolated from feces of cow.</title>
        <authorList>
            <person name="Choi J.-Y."/>
        </authorList>
    </citation>
    <scope>NUCLEOTIDE SEQUENCE [LARGE SCALE GENOMIC DNA]</scope>
    <source>
        <strain evidence="7 8">AGMB10547</strain>
    </source>
</reference>
<dbReference type="EMBL" id="JAGFNZ010000006">
    <property type="protein sequence ID" value="MBW7573929.1"/>
    <property type="molecule type" value="Genomic_DNA"/>
</dbReference>
<comment type="subcellular location">
    <subcellularLocation>
        <location evidence="1">Membrane</location>
        <topology evidence="1">Multi-pass membrane protein</topology>
    </subcellularLocation>
</comment>